<dbReference type="EMBL" id="CP118246">
    <property type="protein sequence ID" value="WDR03516.1"/>
    <property type="molecule type" value="Genomic_DNA"/>
</dbReference>
<protein>
    <recommendedName>
        <fullName evidence="3">Extracellular solute-binding protein</fullName>
    </recommendedName>
</protein>
<accession>A0ABY7YQB2</accession>
<sequence length="138" mass="14562">MLMPKLVEADVKSQYPGGPSGIVGVNAKGDGDRRAAALAYLDWMTSDEANRAEVKFANGTVPVNAGVSSFGGGNVEKMVEFSSNLVTYLDWNWPPEVTRAFQEGIQSCVAGQTSAAEAAEGAQQALDQLVGNGYTFLK</sequence>
<gene>
    <name evidence="1" type="ORF">PSQ19_05325</name>
</gene>
<keyword evidence="2" id="KW-1185">Reference proteome</keyword>
<dbReference type="SUPFAM" id="SSF53850">
    <property type="entry name" value="Periplasmic binding protein-like II"/>
    <property type="match status" value="1"/>
</dbReference>
<dbReference type="RefSeq" id="WP_282219910.1">
    <property type="nucleotide sequence ID" value="NZ_CP118246.1"/>
</dbReference>
<proteinExistence type="predicted"/>
<dbReference type="Gene3D" id="3.40.190.10">
    <property type="entry name" value="Periplasmic binding protein-like II"/>
    <property type="match status" value="2"/>
</dbReference>
<name>A0ABY7YQB2_9HYPH</name>
<organism evidence="1 2">
    <name type="scientific">Devosia algicola</name>
    <dbReference type="NCBI Taxonomy" id="3026418"/>
    <lineage>
        <taxon>Bacteria</taxon>
        <taxon>Pseudomonadati</taxon>
        <taxon>Pseudomonadota</taxon>
        <taxon>Alphaproteobacteria</taxon>
        <taxon>Hyphomicrobiales</taxon>
        <taxon>Devosiaceae</taxon>
        <taxon>Devosia</taxon>
    </lineage>
</organism>
<evidence type="ECO:0008006" key="3">
    <source>
        <dbReference type="Google" id="ProtNLM"/>
    </source>
</evidence>
<reference evidence="1 2" key="1">
    <citation type="submission" date="2023-02" db="EMBL/GenBank/DDBJ databases">
        <title>Devosia algicola sp. nov., isolated from the phycosphere of marine algae.</title>
        <authorList>
            <person name="Kim J.M."/>
            <person name="Lee J.K."/>
            <person name="Choi B.J."/>
            <person name="Bayburt H."/>
            <person name="Jeon C.O."/>
        </authorList>
    </citation>
    <scope>NUCLEOTIDE SEQUENCE [LARGE SCALE GENOMIC DNA]</scope>
    <source>
        <strain evidence="1 2">G20-9</strain>
    </source>
</reference>
<evidence type="ECO:0000313" key="2">
    <source>
        <dbReference type="Proteomes" id="UP001220530"/>
    </source>
</evidence>
<dbReference type="Proteomes" id="UP001220530">
    <property type="component" value="Chromosome"/>
</dbReference>
<evidence type="ECO:0000313" key="1">
    <source>
        <dbReference type="EMBL" id="WDR03516.1"/>
    </source>
</evidence>